<comment type="pathway">
    <text evidence="2 10">Amino-acid biosynthesis; L-methionine biosynthesis via de novo pathway; L-homoserine from L-aspartate: step 3/3.</text>
</comment>
<comment type="catalytic activity">
    <reaction evidence="10">
        <text>L-homoserine + NADP(+) = L-aspartate 4-semialdehyde + NADPH + H(+)</text>
        <dbReference type="Rhea" id="RHEA:15761"/>
        <dbReference type="ChEBI" id="CHEBI:15378"/>
        <dbReference type="ChEBI" id="CHEBI:57476"/>
        <dbReference type="ChEBI" id="CHEBI:57783"/>
        <dbReference type="ChEBI" id="CHEBI:58349"/>
        <dbReference type="ChEBI" id="CHEBI:537519"/>
        <dbReference type="EC" id="1.1.1.3"/>
    </reaction>
</comment>
<evidence type="ECO:0000256" key="10">
    <source>
        <dbReference type="RuleBase" id="RU000579"/>
    </source>
</evidence>
<evidence type="ECO:0000259" key="13">
    <source>
        <dbReference type="Pfam" id="PF03447"/>
    </source>
</evidence>
<evidence type="ECO:0000256" key="5">
    <source>
        <dbReference type="ARBA" id="ARBA00013376"/>
    </source>
</evidence>
<evidence type="ECO:0000256" key="1">
    <source>
        <dbReference type="ARBA" id="ARBA00005056"/>
    </source>
</evidence>
<name>A0ABS2MYT5_9BACI</name>
<evidence type="ECO:0000256" key="2">
    <source>
        <dbReference type="ARBA" id="ARBA00005062"/>
    </source>
</evidence>
<dbReference type="SUPFAM" id="SSF51735">
    <property type="entry name" value="NAD(P)-binding Rossmann-fold domains"/>
    <property type="match status" value="1"/>
</dbReference>
<dbReference type="PROSITE" id="PS01042">
    <property type="entry name" value="HOMOSER_DHGENASE"/>
    <property type="match status" value="1"/>
</dbReference>
<keyword evidence="6 10" id="KW-0028">Amino-acid biosynthesis</keyword>
<evidence type="ECO:0000313" key="14">
    <source>
        <dbReference type="EMBL" id="MBM7571054.1"/>
    </source>
</evidence>
<accession>A0ABS2MYT5</accession>
<dbReference type="GO" id="GO:0004412">
    <property type="term" value="F:homoserine dehydrogenase activity"/>
    <property type="evidence" value="ECO:0007669"/>
    <property type="project" value="UniProtKB-EC"/>
</dbReference>
<sequence>MSSLKIVLLGFGTVGEGVYQTIQTHQNRLQSLLGKKVEIVGVLVNDINKKRKIDQHVVITDDMDDLLEIPDVDVVIEAIVGVEPGYSYVKKSLDKGFHVITANKELLANKGKELKKQAVQNHVRLEYEAAVAGGIPIISTLRHLLRVNRITKIEAILNGTSNYILTDITENQTPFKDALYDAQQKGYAEADPSNDIDGWDAFYKLMILSDLLFGTQPSWDSIVHRGIRNVRDVDILAAHSIGCKIKHVASLVSEDGDVKLAVEPVVLPSSHALYSVDGVDNAVMVTGDIVGQLQLQGPGAGALPTASAIIEDLVNIYQIKENVYEESAVSFTSLSESALEDWLVIGLADSIDSLTIQDKWEISKDGSTTTCWRVTASEADVQSVVQDQPGVAYYRMNSQFSEIKSLSTVG</sequence>
<dbReference type="PANTHER" id="PTHR43331:SF1">
    <property type="entry name" value="HOMOSERINE DEHYDROGENASE"/>
    <property type="match status" value="1"/>
</dbReference>
<evidence type="ECO:0000256" key="11">
    <source>
        <dbReference type="RuleBase" id="RU004171"/>
    </source>
</evidence>
<comment type="similarity">
    <text evidence="3 11">Belongs to the homoserine dehydrogenase family.</text>
</comment>
<dbReference type="NCBIfam" id="NF004976">
    <property type="entry name" value="PRK06349.1"/>
    <property type="match status" value="1"/>
</dbReference>
<reference evidence="14 15" key="1">
    <citation type="submission" date="2021-01" db="EMBL/GenBank/DDBJ databases">
        <title>Genomic Encyclopedia of Type Strains, Phase IV (KMG-IV): sequencing the most valuable type-strain genomes for metagenomic binning, comparative biology and taxonomic classification.</title>
        <authorList>
            <person name="Goeker M."/>
        </authorList>
    </citation>
    <scope>NUCLEOTIDE SEQUENCE [LARGE SCALE GENOMIC DNA]</scope>
    <source>
        <strain evidence="14 15">DSM 23711</strain>
    </source>
</reference>
<dbReference type="InterPro" id="IPR019811">
    <property type="entry name" value="HDH_CS"/>
</dbReference>
<evidence type="ECO:0000256" key="8">
    <source>
        <dbReference type="ARBA" id="ARBA00023002"/>
    </source>
</evidence>
<dbReference type="RefSeq" id="WP_204498452.1">
    <property type="nucleotide sequence ID" value="NZ_JAFBDR010000006.1"/>
</dbReference>
<dbReference type="EC" id="1.1.1.3" evidence="4 10"/>
<organism evidence="14 15">
    <name type="scientific">Aquibacillus albus</name>
    <dbReference type="NCBI Taxonomy" id="1168171"/>
    <lineage>
        <taxon>Bacteria</taxon>
        <taxon>Bacillati</taxon>
        <taxon>Bacillota</taxon>
        <taxon>Bacilli</taxon>
        <taxon>Bacillales</taxon>
        <taxon>Bacillaceae</taxon>
        <taxon>Aquibacillus</taxon>
    </lineage>
</organism>
<evidence type="ECO:0000256" key="9">
    <source>
        <dbReference type="ARBA" id="ARBA00023167"/>
    </source>
</evidence>
<dbReference type="InterPro" id="IPR005106">
    <property type="entry name" value="Asp/hSer_DH_NAD-bd"/>
</dbReference>
<protein>
    <recommendedName>
        <fullName evidence="5 10">Homoserine dehydrogenase</fullName>
        <ecNumber evidence="4 10">1.1.1.3</ecNumber>
    </recommendedName>
</protein>
<dbReference type="Pfam" id="PF03447">
    <property type="entry name" value="NAD_binding_3"/>
    <property type="match status" value="1"/>
</dbReference>
<dbReference type="InterPro" id="IPR016204">
    <property type="entry name" value="HDH"/>
</dbReference>
<proteinExistence type="inferred from homology"/>
<evidence type="ECO:0000256" key="7">
    <source>
        <dbReference type="ARBA" id="ARBA00022697"/>
    </source>
</evidence>
<gene>
    <name evidence="14" type="ORF">JOC48_001534</name>
</gene>
<comment type="pathway">
    <text evidence="1 10">Amino-acid biosynthesis; L-threonine biosynthesis; L-threonine from L-aspartate: step 3/5.</text>
</comment>
<keyword evidence="15" id="KW-1185">Reference proteome</keyword>
<keyword evidence="9 10" id="KW-0486">Methionine biosynthesis</keyword>
<dbReference type="EMBL" id="JAFBDR010000006">
    <property type="protein sequence ID" value="MBM7571054.1"/>
    <property type="molecule type" value="Genomic_DNA"/>
</dbReference>
<evidence type="ECO:0000256" key="3">
    <source>
        <dbReference type="ARBA" id="ARBA00006753"/>
    </source>
</evidence>
<dbReference type="InterPro" id="IPR001342">
    <property type="entry name" value="HDH_cat"/>
</dbReference>
<dbReference type="SUPFAM" id="SSF55347">
    <property type="entry name" value="Glyceraldehyde-3-phosphate dehydrogenase-like, C-terminal domain"/>
    <property type="match status" value="1"/>
</dbReference>
<dbReference type="Pfam" id="PF00742">
    <property type="entry name" value="Homoserine_dh"/>
    <property type="match status" value="1"/>
</dbReference>
<feature type="domain" description="Aspartate/homoserine dehydrogenase NAD-binding" evidence="13">
    <location>
        <begin position="10"/>
        <end position="128"/>
    </location>
</feature>
<keyword evidence="10" id="KW-0521">NADP</keyword>
<evidence type="ECO:0000256" key="6">
    <source>
        <dbReference type="ARBA" id="ARBA00022605"/>
    </source>
</evidence>
<keyword evidence="8 10" id="KW-0560">Oxidoreductase</keyword>
<evidence type="ECO:0000259" key="12">
    <source>
        <dbReference type="Pfam" id="PF00742"/>
    </source>
</evidence>
<dbReference type="Gene3D" id="3.40.50.720">
    <property type="entry name" value="NAD(P)-binding Rossmann-like Domain"/>
    <property type="match status" value="1"/>
</dbReference>
<dbReference type="PANTHER" id="PTHR43331">
    <property type="entry name" value="HOMOSERINE DEHYDROGENASE"/>
    <property type="match status" value="1"/>
</dbReference>
<evidence type="ECO:0000256" key="4">
    <source>
        <dbReference type="ARBA" id="ARBA00013213"/>
    </source>
</evidence>
<dbReference type="PIRSF" id="PIRSF000098">
    <property type="entry name" value="Homoser_dehydrog"/>
    <property type="match status" value="1"/>
</dbReference>
<keyword evidence="7 10" id="KW-0791">Threonine biosynthesis</keyword>
<evidence type="ECO:0000313" key="15">
    <source>
        <dbReference type="Proteomes" id="UP001296943"/>
    </source>
</evidence>
<dbReference type="Gene3D" id="3.30.360.10">
    <property type="entry name" value="Dihydrodipicolinate Reductase, domain 2"/>
    <property type="match status" value="1"/>
</dbReference>
<dbReference type="InterPro" id="IPR036291">
    <property type="entry name" value="NAD(P)-bd_dom_sf"/>
</dbReference>
<comment type="caution">
    <text evidence="14">The sequence shown here is derived from an EMBL/GenBank/DDBJ whole genome shotgun (WGS) entry which is preliminary data.</text>
</comment>
<dbReference type="Proteomes" id="UP001296943">
    <property type="component" value="Unassembled WGS sequence"/>
</dbReference>
<feature type="domain" description="Homoserine dehydrogenase catalytic" evidence="12">
    <location>
        <begin position="136"/>
        <end position="314"/>
    </location>
</feature>